<organism evidence="3">
    <name type="scientific">Amblyomma triste</name>
    <name type="common">Neotropical tick</name>
    <dbReference type="NCBI Taxonomy" id="251400"/>
    <lineage>
        <taxon>Eukaryota</taxon>
        <taxon>Metazoa</taxon>
        <taxon>Ecdysozoa</taxon>
        <taxon>Arthropoda</taxon>
        <taxon>Chelicerata</taxon>
        <taxon>Arachnida</taxon>
        <taxon>Acari</taxon>
        <taxon>Parasitiformes</taxon>
        <taxon>Ixodida</taxon>
        <taxon>Ixodoidea</taxon>
        <taxon>Ixodidae</taxon>
        <taxon>Amblyomminae</taxon>
        <taxon>Amblyomma</taxon>
    </lineage>
</organism>
<evidence type="ECO:0000256" key="1">
    <source>
        <dbReference type="SAM" id="Phobius"/>
    </source>
</evidence>
<name>A0A023G8Y4_AMBTT</name>
<keyword evidence="1" id="KW-0812">Transmembrane</keyword>
<feature type="non-terminal residue" evidence="3">
    <location>
        <position position="1"/>
    </location>
</feature>
<reference evidence="3" key="1">
    <citation type="submission" date="2014-03" db="EMBL/GenBank/DDBJ databases">
        <title>The sialotranscriptome of Amblyomma triste, Amblyomma parvum and Amblyomma cajennense ticks, uncovered by 454-based RNA-seq.</title>
        <authorList>
            <person name="Garcia G.R."/>
            <person name="Gardinassi L.G."/>
            <person name="Ribeiro J.M."/>
            <person name="Anatriello E."/>
            <person name="Ferreira B.R."/>
            <person name="Moreira H.N."/>
            <person name="Mafra C."/>
            <person name="Olegario M.M."/>
            <person name="Szabo P.J."/>
            <person name="Miranda-Santos I.K."/>
            <person name="Maruyama S.R."/>
        </authorList>
    </citation>
    <scope>NUCLEOTIDE SEQUENCE</scope>
    <source>
        <strain evidence="3">Mato Grasso do Sul</strain>
        <tissue evidence="3">Salivary glands</tissue>
    </source>
</reference>
<sequence length="212" mass="23303">VTCDATARLNNLNLVRVIPDSVYLSLADYRAAHWGEPCDSQGPGACVDANTGCFRDRPPQRITATGWSCQCIEGFPIHNPALRRCESGSFLGGPCIEDGQCRWFTQFSVCKRGVCECADAYTATRDGTECTQVVPEGRECSMDWECEPSGMECIDRSCRHKVVVSGGQAAVLALLSIVAFCLLVYLVILLVRRARQKKKLQESPVYIIPMTS</sequence>
<dbReference type="Pfam" id="PF01683">
    <property type="entry name" value="EB"/>
    <property type="match status" value="1"/>
</dbReference>
<evidence type="ECO:0000259" key="2">
    <source>
        <dbReference type="Pfam" id="PF01683"/>
    </source>
</evidence>
<feature type="transmembrane region" description="Helical" evidence="1">
    <location>
        <begin position="169"/>
        <end position="191"/>
    </location>
</feature>
<keyword evidence="1" id="KW-1133">Transmembrane helix</keyword>
<evidence type="ECO:0000313" key="3">
    <source>
        <dbReference type="EMBL" id="JAC29360.1"/>
    </source>
</evidence>
<dbReference type="EMBL" id="GBBM01006058">
    <property type="protein sequence ID" value="JAC29360.1"/>
    <property type="molecule type" value="mRNA"/>
</dbReference>
<dbReference type="AlphaFoldDB" id="A0A023G8Y4"/>
<protein>
    <recommendedName>
        <fullName evidence="2">EB domain-containing protein</fullName>
    </recommendedName>
</protein>
<feature type="domain" description="EB" evidence="2">
    <location>
        <begin position="83"/>
        <end position="125"/>
    </location>
</feature>
<keyword evidence="1" id="KW-0472">Membrane</keyword>
<dbReference type="InterPro" id="IPR006149">
    <property type="entry name" value="EB_dom"/>
</dbReference>
<accession>A0A023G8Y4</accession>
<proteinExistence type="evidence at transcript level"/>